<dbReference type="Pfam" id="PF06782">
    <property type="entry name" value="UPF0236"/>
    <property type="match status" value="1"/>
</dbReference>
<accession>A0A1N7PV50</accession>
<reference evidence="3" key="1">
    <citation type="submission" date="2017-01" db="EMBL/GenBank/DDBJ databases">
        <authorList>
            <person name="Varghese N."/>
            <person name="Submissions S."/>
        </authorList>
    </citation>
    <scope>NUCLEOTIDE SEQUENCE [LARGE SCALE GENOMIC DNA]</scope>
    <source>
        <strain evidence="3">DSM 16176</strain>
    </source>
</reference>
<protein>
    <submittedName>
        <fullName evidence="2">Uncharacterized protein family (UPF0236)</fullName>
    </submittedName>
</protein>
<evidence type="ECO:0000313" key="3">
    <source>
        <dbReference type="Proteomes" id="UP000186156"/>
    </source>
</evidence>
<proteinExistence type="inferred from homology"/>
<dbReference type="STRING" id="252246.SAMN05421799_1191"/>
<comment type="similarity">
    <text evidence="1">Belongs to the UPF0236 family.</text>
</comment>
<keyword evidence="3" id="KW-1185">Reference proteome</keyword>
<dbReference type="InterPro" id="IPR009620">
    <property type="entry name" value="UPF0236"/>
</dbReference>
<dbReference type="AlphaFoldDB" id="A0A1N7PV50"/>
<evidence type="ECO:0000313" key="2">
    <source>
        <dbReference type="EMBL" id="SIT14478.1"/>
    </source>
</evidence>
<dbReference type="RefSeq" id="WP_200805769.1">
    <property type="nucleotide sequence ID" value="NZ_FTOO01000019.1"/>
</dbReference>
<feature type="non-terminal residue" evidence="2">
    <location>
        <position position="161"/>
    </location>
</feature>
<evidence type="ECO:0000256" key="1">
    <source>
        <dbReference type="ARBA" id="ARBA00006539"/>
    </source>
</evidence>
<name>A0A1N7PV50_9BACL</name>
<sequence>MLDIRRVLAVFLQMLSSLQNVVDEAGDFTALEQGVCGTVRGTANELLQLLFEGMDRKLQEERDKTRWALIHRKPRTLVTTVGEITIWRRYYRDKQTGERRFLLDEALGLEPHRRLSPQLRSQAIALATEMSYRRAASLLQAWVPEVSAMAIWEEVQRLGEE</sequence>
<gene>
    <name evidence="2" type="ORF">SAMN05421799_1191</name>
</gene>
<dbReference type="EMBL" id="FTOO01000019">
    <property type="protein sequence ID" value="SIT14478.1"/>
    <property type="molecule type" value="Genomic_DNA"/>
</dbReference>
<organism evidence="2 3">
    <name type="scientific">Alicyclobacillus vulcanalis</name>
    <dbReference type="NCBI Taxonomy" id="252246"/>
    <lineage>
        <taxon>Bacteria</taxon>
        <taxon>Bacillati</taxon>
        <taxon>Bacillota</taxon>
        <taxon>Bacilli</taxon>
        <taxon>Bacillales</taxon>
        <taxon>Alicyclobacillaceae</taxon>
        <taxon>Alicyclobacillus</taxon>
    </lineage>
</organism>
<dbReference type="Proteomes" id="UP000186156">
    <property type="component" value="Unassembled WGS sequence"/>
</dbReference>